<keyword evidence="6" id="KW-0520">NAD</keyword>
<name>A0A1C9TCZ5_HETAK</name>
<evidence type="ECO:0000256" key="3">
    <source>
        <dbReference type="ARBA" id="ARBA00022692"/>
    </source>
</evidence>
<evidence type="ECO:0000256" key="1">
    <source>
        <dbReference type="ARBA" id="ARBA00004141"/>
    </source>
</evidence>
<keyword evidence="7 9" id="KW-0496">Mitochondrion</keyword>
<evidence type="ECO:0000313" key="9">
    <source>
        <dbReference type="EMBL" id="AOR08493.1"/>
    </source>
</evidence>
<dbReference type="EMBL" id="LC384958">
    <property type="protein sequence ID" value="BBE27925.1"/>
    <property type="molecule type" value="Genomic_DNA"/>
</dbReference>
<feature type="transmembrane region" description="Helical" evidence="8">
    <location>
        <begin position="236"/>
        <end position="257"/>
    </location>
</feature>
<dbReference type="GO" id="GO:0005743">
    <property type="term" value="C:mitochondrial inner membrane"/>
    <property type="evidence" value="ECO:0007669"/>
    <property type="project" value="UniProtKB-SubCell"/>
</dbReference>
<dbReference type="Pfam" id="PF00146">
    <property type="entry name" value="NADHdh"/>
    <property type="match status" value="1"/>
</dbReference>
<dbReference type="NCBIfam" id="NF004745">
    <property type="entry name" value="PRK06076.1-6"/>
    <property type="match status" value="1"/>
</dbReference>
<dbReference type="GO" id="GO:0009060">
    <property type="term" value="P:aerobic respiration"/>
    <property type="evidence" value="ECO:0007669"/>
    <property type="project" value="TreeGrafter"/>
</dbReference>
<geneLocation type="mitochondrion" evidence="9"/>
<evidence type="ECO:0000256" key="4">
    <source>
        <dbReference type="ARBA" id="ARBA00022989"/>
    </source>
</evidence>
<comment type="catalytic activity">
    <reaction evidence="7">
        <text>a ubiquinone + NADH + 5 H(+)(in) = a ubiquinol + NAD(+) + 4 H(+)(out)</text>
        <dbReference type="Rhea" id="RHEA:29091"/>
        <dbReference type="Rhea" id="RHEA-COMP:9565"/>
        <dbReference type="Rhea" id="RHEA-COMP:9566"/>
        <dbReference type="ChEBI" id="CHEBI:15378"/>
        <dbReference type="ChEBI" id="CHEBI:16389"/>
        <dbReference type="ChEBI" id="CHEBI:17976"/>
        <dbReference type="ChEBI" id="CHEBI:57540"/>
        <dbReference type="ChEBI" id="CHEBI:57945"/>
        <dbReference type="EC" id="7.1.1.2"/>
    </reaction>
</comment>
<dbReference type="InterPro" id="IPR001694">
    <property type="entry name" value="NADH_UbQ_OxRdtase_su1/FPO"/>
</dbReference>
<feature type="transmembrane region" description="Helical" evidence="8">
    <location>
        <begin position="180"/>
        <end position="199"/>
    </location>
</feature>
<evidence type="ECO:0000256" key="2">
    <source>
        <dbReference type="ARBA" id="ARBA00010535"/>
    </source>
</evidence>
<evidence type="ECO:0000256" key="6">
    <source>
        <dbReference type="RuleBase" id="RU000471"/>
    </source>
</evidence>
<reference evidence="10" key="2">
    <citation type="submission" date="2017-03" db="EMBL/GenBank/DDBJ databases">
        <title>Heterosigma akashiwo mitochondrial genome sequence.</title>
        <authorList>
            <person name="Ueki S."/>
        </authorList>
    </citation>
    <scope>NUCLEOTIDE SEQUENCE</scope>
    <source>
        <strain evidence="10">CCAP934-9</strain>
    </source>
</reference>
<feature type="transmembrane region" description="Helical" evidence="8">
    <location>
        <begin position="6"/>
        <end position="25"/>
    </location>
</feature>
<feature type="transmembrane region" description="Helical" evidence="8">
    <location>
        <begin position="306"/>
        <end position="327"/>
    </location>
</feature>
<evidence type="ECO:0000256" key="8">
    <source>
        <dbReference type="SAM" id="Phobius"/>
    </source>
</evidence>
<dbReference type="AlphaFoldDB" id="A0A1C9TCZ5"/>
<feature type="transmembrane region" description="Helical" evidence="8">
    <location>
        <begin position="110"/>
        <end position="130"/>
    </location>
</feature>
<dbReference type="HAMAP" id="MF_01350">
    <property type="entry name" value="NDH1_NuoH"/>
    <property type="match status" value="1"/>
</dbReference>
<comment type="similarity">
    <text evidence="2 6">Belongs to the complex I subunit 1 family.</text>
</comment>
<evidence type="ECO:0000256" key="7">
    <source>
        <dbReference type="RuleBase" id="RU000473"/>
    </source>
</evidence>
<evidence type="ECO:0000313" key="11">
    <source>
        <dbReference type="EMBL" id="BBE27925.1"/>
    </source>
</evidence>
<reference evidence="9" key="1">
    <citation type="submission" date="2016-02" db="EMBL/GenBank/DDBJ databases">
        <authorList>
            <person name="Wen L."/>
            <person name="He K."/>
            <person name="Yang H."/>
        </authorList>
    </citation>
    <scope>NUCLEOTIDE SEQUENCE</scope>
    <source>
        <strain evidence="9">NEPCC522</strain>
    </source>
</reference>
<evidence type="ECO:0000256" key="5">
    <source>
        <dbReference type="ARBA" id="ARBA00023136"/>
    </source>
</evidence>
<keyword evidence="3 6" id="KW-0812">Transmembrane</keyword>
<dbReference type="GO" id="GO:0008137">
    <property type="term" value="F:NADH dehydrogenase (ubiquinone) activity"/>
    <property type="evidence" value="ECO:0007669"/>
    <property type="project" value="UniProtKB-EC"/>
</dbReference>
<dbReference type="GO" id="GO:0003954">
    <property type="term" value="F:NADH dehydrogenase activity"/>
    <property type="evidence" value="ECO:0007669"/>
    <property type="project" value="TreeGrafter"/>
</dbReference>
<gene>
    <name evidence="9" type="primary">nad1</name>
    <name evidence="10" type="synonym">nad01</name>
</gene>
<proteinExistence type="inferred from homology"/>
<keyword evidence="4 8" id="KW-1133">Transmembrane helix</keyword>
<reference evidence="11" key="3">
    <citation type="submission" date="2018-05" db="EMBL/GenBank/DDBJ databases">
        <title>Mitochondrial DNA sequences of Heterosigma akashiwo strains.</title>
        <authorList>
            <person name="Ueki S."/>
        </authorList>
    </citation>
    <scope>NUCLEOTIDE SEQUENCE</scope>
    <source>
        <strain evidence="11">CCAP934-7</strain>
    </source>
</reference>
<keyword evidence="5 8" id="KW-0472">Membrane</keyword>
<organism evidence="9">
    <name type="scientific">Heterosigma akashiwo</name>
    <name type="common">Chromophytic alga</name>
    <name type="synonym">Heterosigma carterae</name>
    <dbReference type="NCBI Taxonomy" id="2829"/>
    <lineage>
        <taxon>Eukaryota</taxon>
        <taxon>Sar</taxon>
        <taxon>Stramenopiles</taxon>
        <taxon>Ochrophyta</taxon>
        <taxon>Raphidophyceae</taxon>
        <taxon>Chattonellales</taxon>
        <taxon>Chattonellaceae</taxon>
        <taxon>Heterosigma</taxon>
    </lineage>
</organism>
<dbReference type="EC" id="7.1.1.2" evidence="7"/>
<sequence>MLFFIIINVLKILSIVVPLLISVAYFTLAERKIMGAIQRRRGPNVIGWAGLLQPLADGLKLFAKETILPSNADLVVFVFAPMLTFILSLIGWAVIPFGEGLLISDIQVGILYLFAISSLGVYGIITSGWSSNSKYAFLGALRSAAQMVSYEVSIGFIIICVVLCVGSFNLTEIVLAQKSIWFCVPLFPMFIMFFISALAETNRHPFDLPEAEAELVSGYNVEYSAMGFALFFLGEYANMLLMSSLTTILFLGGWLPLFDIAPFNWIPSPVWFGLKLCIFVVLFIWFRATLPRYRYDQLMTLGWKVFLPLSLGYLLFTASMLVSFNWLPN</sequence>
<evidence type="ECO:0000313" key="10">
    <source>
        <dbReference type="EMBL" id="BBB45841.1"/>
    </source>
</evidence>
<feature type="transmembrane region" description="Helical" evidence="8">
    <location>
        <begin position="150"/>
        <end position="168"/>
    </location>
</feature>
<feature type="transmembrane region" description="Helical" evidence="8">
    <location>
        <begin position="269"/>
        <end position="286"/>
    </location>
</feature>
<dbReference type="NCBIfam" id="NF004741">
    <property type="entry name" value="PRK06076.1-2"/>
    <property type="match status" value="1"/>
</dbReference>
<dbReference type="PROSITE" id="PS00667">
    <property type="entry name" value="COMPLEX1_ND1_1"/>
    <property type="match status" value="1"/>
</dbReference>
<dbReference type="PANTHER" id="PTHR11432:SF3">
    <property type="entry name" value="NADH-UBIQUINONE OXIDOREDUCTASE CHAIN 1"/>
    <property type="match status" value="1"/>
</dbReference>
<dbReference type="InterPro" id="IPR018086">
    <property type="entry name" value="NADH_UbQ_OxRdtase_su1_CS"/>
</dbReference>
<protein>
    <recommendedName>
        <fullName evidence="7">NADH-ubiquinone oxidoreductase chain 1</fullName>
        <ecNumber evidence="7">7.1.1.2</ecNumber>
    </recommendedName>
</protein>
<dbReference type="PROSITE" id="PS00668">
    <property type="entry name" value="COMPLEX1_ND1_2"/>
    <property type="match status" value="1"/>
</dbReference>
<dbReference type="EMBL" id="LC228565">
    <property type="protein sequence ID" value="BBB45841.1"/>
    <property type="molecule type" value="Genomic_DNA"/>
</dbReference>
<accession>A0A1C9TCZ5</accession>
<dbReference type="PANTHER" id="PTHR11432">
    <property type="entry name" value="NADH DEHYDROGENASE SUBUNIT 1"/>
    <property type="match status" value="1"/>
</dbReference>
<keyword evidence="7" id="KW-0830">Ubiquinone</keyword>
<dbReference type="EMBL" id="KU726247">
    <property type="protein sequence ID" value="AOR08493.1"/>
    <property type="molecule type" value="Genomic_DNA"/>
</dbReference>
<feature type="transmembrane region" description="Helical" evidence="8">
    <location>
        <begin position="75"/>
        <end position="98"/>
    </location>
</feature>
<comment type="subcellular location">
    <subcellularLocation>
        <location evidence="1">Membrane</location>
        <topology evidence="1">Multi-pass membrane protein</topology>
    </subcellularLocation>
    <subcellularLocation>
        <location evidence="6">Mitochondrion inner membrane</location>
        <topology evidence="6">Multi-pass membrane protein</topology>
    </subcellularLocation>
</comment>